<sequence length="109" mass="12245">MLPILTELRHALDMQVALENHVEEGNFCKILREYMDLLLGTVLMIAYFNAPDGDEPLALDMGSMGKGQVWINGQSIGRYWTAFATGNCNGYGEYGTRFLCLIKHKADAW</sequence>
<keyword evidence="1" id="KW-0378">Hydrolase</keyword>
<dbReference type="EMBL" id="JACBKZ010000013">
    <property type="protein sequence ID" value="KAF5935173.1"/>
    <property type="molecule type" value="Genomic_DNA"/>
</dbReference>
<dbReference type="GO" id="GO:0005975">
    <property type="term" value="P:carbohydrate metabolic process"/>
    <property type="evidence" value="ECO:0007669"/>
    <property type="project" value="InterPro"/>
</dbReference>
<dbReference type="GO" id="GO:0004553">
    <property type="term" value="F:hydrolase activity, hydrolyzing O-glycosyl compounds"/>
    <property type="evidence" value="ECO:0007669"/>
    <property type="project" value="InterPro"/>
</dbReference>
<dbReference type="InterPro" id="IPR008979">
    <property type="entry name" value="Galactose-bd-like_sf"/>
</dbReference>
<reference evidence="5" key="1">
    <citation type="journal article" date="2020" name="Nat. Commun.">
        <title>Genome assembly of wild tea tree DASZ reveals pedigree and selection history of tea varieties.</title>
        <authorList>
            <person name="Zhang W."/>
            <person name="Zhang Y."/>
            <person name="Qiu H."/>
            <person name="Guo Y."/>
            <person name="Wan H."/>
            <person name="Zhang X."/>
            <person name="Scossa F."/>
            <person name="Alseekh S."/>
            <person name="Zhang Q."/>
            <person name="Wang P."/>
            <person name="Xu L."/>
            <person name="Schmidt M.H."/>
            <person name="Jia X."/>
            <person name="Li D."/>
            <person name="Zhu A."/>
            <person name="Guo F."/>
            <person name="Chen W."/>
            <person name="Ni D."/>
            <person name="Usadel B."/>
            <person name="Fernie A.R."/>
            <person name="Wen W."/>
        </authorList>
    </citation>
    <scope>NUCLEOTIDE SEQUENCE [LARGE SCALE GENOMIC DNA]</scope>
    <source>
        <strain evidence="5">cv. G240</strain>
    </source>
</reference>
<dbReference type="InterPro" id="IPR001944">
    <property type="entry name" value="Glycoside_Hdrlase_35"/>
</dbReference>
<dbReference type="PRINTS" id="PR00742">
    <property type="entry name" value="GLHYDRLASE35"/>
</dbReference>
<dbReference type="Pfam" id="PF21467">
    <property type="entry name" value="BetaGal_gal-bd"/>
    <property type="match status" value="1"/>
</dbReference>
<evidence type="ECO:0000313" key="5">
    <source>
        <dbReference type="Proteomes" id="UP000593564"/>
    </source>
</evidence>
<dbReference type="Gene3D" id="2.60.120.260">
    <property type="entry name" value="Galactose-binding domain-like"/>
    <property type="match status" value="1"/>
</dbReference>
<dbReference type="AlphaFoldDB" id="A0A7J7G365"/>
<organism evidence="4 5">
    <name type="scientific">Camellia sinensis</name>
    <name type="common">Tea plant</name>
    <name type="synonym">Thea sinensis</name>
    <dbReference type="NCBI Taxonomy" id="4442"/>
    <lineage>
        <taxon>Eukaryota</taxon>
        <taxon>Viridiplantae</taxon>
        <taxon>Streptophyta</taxon>
        <taxon>Embryophyta</taxon>
        <taxon>Tracheophyta</taxon>
        <taxon>Spermatophyta</taxon>
        <taxon>Magnoliopsida</taxon>
        <taxon>eudicotyledons</taxon>
        <taxon>Gunneridae</taxon>
        <taxon>Pentapetalae</taxon>
        <taxon>asterids</taxon>
        <taxon>Ericales</taxon>
        <taxon>Theaceae</taxon>
        <taxon>Camellia</taxon>
    </lineage>
</organism>
<proteinExistence type="predicted"/>
<name>A0A7J7G365_CAMSI</name>
<comment type="caution">
    <text evidence="4">The sequence shown here is derived from an EMBL/GenBank/DDBJ whole genome shotgun (WGS) entry which is preliminary data.</text>
</comment>
<dbReference type="SUPFAM" id="SSF49785">
    <property type="entry name" value="Galactose-binding domain-like"/>
    <property type="match status" value="1"/>
</dbReference>
<dbReference type="InterPro" id="IPR048913">
    <property type="entry name" value="BetaGal_gal-bd"/>
</dbReference>
<protein>
    <recommendedName>
        <fullName evidence="3">Beta-galactosidase galactose-binding domain-containing protein</fullName>
    </recommendedName>
</protein>
<reference evidence="4 5" key="2">
    <citation type="submission" date="2020-07" db="EMBL/GenBank/DDBJ databases">
        <title>Genome assembly of wild tea tree DASZ reveals pedigree and selection history of tea varieties.</title>
        <authorList>
            <person name="Zhang W."/>
        </authorList>
    </citation>
    <scope>NUCLEOTIDE SEQUENCE [LARGE SCALE GENOMIC DNA]</scope>
    <source>
        <strain evidence="5">cv. G240</strain>
        <tissue evidence="4">Leaf</tissue>
    </source>
</reference>
<keyword evidence="5" id="KW-1185">Reference proteome</keyword>
<dbReference type="Proteomes" id="UP000593564">
    <property type="component" value="Unassembled WGS sequence"/>
</dbReference>
<feature type="domain" description="Beta-galactosidase galactose-binding" evidence="3">
    <location>
        <begin position="46"/>
        <end position="82"/>
    </location>
</feature>
<evidence type="ECO:0000259" key="3">
    <source>
        <dbReference type="Pfam" id="PF21467"/>
    </source>
</evidence>
<evidence type="ECO:0000313" key="4">
    <source>
        <dbReference type="EMBL" id="KAF5935173.1"/>
    </source>
</evidence>
<keyword evidence="2" id="KW-0326">Glycosidase</keyword>
<accession>A0A7J7G365</accession>
<gene>
    <name evidence="4" type="ORF">HYC85_026302</name>
</gene>
<evidence type="ECO:0000256" key="2">
    <source>
        <dbReference type="ARBA" id="ARBA00023295"/>
    </source>
</evidence>
<evidence type="ECO:0000256" key="1">
    <source>
        <dbReference type="ARBA" id="ARBA00022801"/>
    </source>
</evidence>